<dbReference type="InterPro" id="IPR007472">
    <property type="entry name" value="N-end_Aminoacyl_Trfase_C"/>
</dbReference>
<evidence type="ECO:0000256" key="5">
    <source>
        <dbReference type="ARBA" id="ARBA00023315"/>
    </source>
</evidence>
<dbReference type="AlphaFoldDB" id="V2XEC0"/>
<dbReference type="Pfam" id="PF04377">
    <property type="entry name" value="ATE_C"/>
    <property type="match status" value="1"/>
</dbReference>
<dbReference type="GO" id="GO:0005737">
    <property type="term" value="C:cytoplasm"/>
    <property type="evidence" value="ECO:0007669"/>
    <property type="project" value="TreeGrafter"/>
</dbReference>
<evidence type="ECO:0000313" key="9">
    <source>
        <dbReference type="Proteomes" id="UP000017559"/>
    </source>
</evidence>
<dbReference type="STRING" id="1381753.V2XEC0"/>
<dbReference type="InterPro" id="IPR017137">
    <property type="entry name" value="Arg-tRNA-P_Trfase_1_euk"/>
</dbReference>
<keyword evidence="4" id="KW-0833">Ubl conjugation pathway</keyword>
<dbReference type="PANTHER" id="PTHR21367">
    <property type="entry name" value="ARGININE-TRNA-PROTEIN TRANSFERASE 1"/>
    <property type="match status" value="1"/>
</dbReference>
<dbReference type="PIRSF" id="PIRSF037207">
    <property type="entry name" value="ATE1_euk"/>
    <property type="match status" value="1"/>
</dbReference>
<dbReference type="KEGG" id="mrr:Moror_17543"/>
<accession>V2XEC0</accession>
<feature type="domain" description="N-end aminoacyl transferase N-terminal" evidence="6">
    <location>
        <begin position="14"/>
        <end position="92"/>
    </location>
</feature>
<sequence>MIPSIGVPSGRSASTCGYCSPPGERTVESSSRHTSGLSAMQLSCDVYQQMIDRGWRRSGTWCYKPNLKASCCPQYPIRLDAKSFKPSRGQRKLIHRWNRFVEHGKGEERKQLDKQKGKNNPSFNLVESIHASEESFGSHEGWQRHFEVKLEPSSYTSEKYKLFEKYQSNIHKDSSSPRGFKRFLVDSPLRQEPIPYGHPPPSHLPTHYGSYHQLYRLDGELIAVAVLDILPSCVSSVYFMYDDDWEEFSLGKLSALREIALAAELYQAGAPDLSFLYLGFYIHSCQKMRYKGDYQPSFLCDPESYEWYPLEKYTPLLNENRYACFSQPDHSVKGPPDEEIGT</sequence>
<evidence type="ECO:0000256" key="4">
    <source>
        <dbReference type="ARBA" id="ARBA00022786"/>
    </source>
</evidence>
<dbReference type="InterPro" id="IPR030700">
    <property type="entry name" value="N-end_Aminoacyl_Trfase"/>
</dbReference>
<comment type="similarity">
    <text evidence="1">Belongs to the R-transferase family.</text>
</comment>
<dbReference type="OrthoDB" id="74183at2759"/>
<feature type="domain" description="N-end rule aminoacyl transferase C-terminal" evidence="7">
    <location>
        <begin position="158"/>
        <end position="299"/>
    </location>
</feature>
<dbReference type="GO" id="GO:0004057">
    <property type="term" value="F:arginyl-tRNA--protein transferase activity"/>
    <property type="evidence" value="ECO:0007669"/>
    <property type="project" value="UniProtKB-EC"/>
</dbReference>
<evidence type="ECO:0000259" key="6">
    <source>
        <dbReference type="Pfam" id="PF04376"/>
    </source>
</evidence>
<name>V2XEC0_MONRO</name>
<organism evidence="8 9">
    <name type="scientific">Moniliophthora roreri (strain MCA 2997)</name>
    <name type="common">Cocoa frosty pod rot fungus</name>
    <name type="synonym">Crinipellis roreri</name>
    <dbReference type="NCBI Taxonomy" id="1381753"/>
    <lineage>
        <taxon>Eukaryota</taxon>
        <taxon>Fungi</taxon>
        <taxon>Dikarya</taxon>
        <taxon>Basidiomycota</taxon>
        <taxon>Agaricomycotina</taxon>
        <taxon>Agaricomycetes</taxon>
        <taxon>Agaricomycetidae</taxon>
        <taxon>Agaricales</taxon>
        <taxon>Marasmiineae</taxon>
        <taxon>Marasmiaceae</taxon>
        <taxon>Moniliophthora</taxon>
    </lineage>
</organism>
<dbReference type="EC" id="2.3.2.8" evidence="2"/>
<dbReference type="Pfam" id="PF04376">
    <property type="entry name" value="ATE_N"/>
    <property type="match status" value="1"/>
</dbReference>
<dbReference type="HOGENOM" id="CLU_020349_2_1_1"/>
<dbReference type="InterPro" id="IPR016181">
    <property type="entry name" value="Acyl_CoA_acyltransferase"/>
</dbReference>
<evidence type="ECO:0000256" key="1">
    <source>
        <dbReference type="ARBA" id="ARBA00009991"/>
    </source>
</evidence>
<comment type="caution">
    <text evidence="8">The sequence shown here is derived from an EMBL/GenBank/DDBJ whole genome shotgun (WGS) entry which is preliminary data.</text>
</comment>
<dbReference type="EMBL" id="AWSO01000024">
    <property type="protein sequence ID" value="ESK97543.1"/>
    <property type="molecule type" value="Genomic_DNA"/>
</dbReference>
<protein>
    <recommendedName>
        <fullName evidence="2">arginyltransferase</fullName>
        <ecNumber evidence="2">2.3.2.8</ecNumber>
    </recommendedName>
</protein>
<keyword evidence="5" id="KW-0012">Acyltransferase</keyword>
<evidence type="ECO:0000259" key="7">
    <source>
        <dbReference type="Pfam" id="PF04377"/>
    </source>
</evidence>
<dbReference type="Proteomes" id="UP000017559">
    <property type="component" value="Unassembled WGS sequence"/>
</dbReference>
<dbReference type="PANTHER" id="PTHR21367:SF1">
    <property type="entry name" value="ARGINYL-TRNA--PROTEIN TRANSFERASE 1"/>
    <property type="match status" value="1"/>
</dbReference>
<evidence type="ECO:0000313" key="8">
    <source>
        <dbReference type="EMBL" id="ESK97543.1"/>
    </source>
</evidence>
<gene>
    <name evidence="8" type="ORF">Moror_17543</name>
</gene>
<proteinExistence type="inferred from homology"/>
<evidence type="ECO:0000256" key="3">
    <source>
        <dbReference type="ARBA" id="ARBA00022679"/>
    </source>
</evidence>
<reference evidence="8 9" key="1">
    <citation type="journal article" date="2014" name="BMC Genomics">
        <title>Genome and secretome analysis of the hemibiotrophic fungal pathogen, Moniliophthora roreri, which causes frosty pod rot disease of cacao: mechanisms of the biotrophic and necrotrophic phases.</title>
        <authorList>
            <person name="Meinhardt L.W."/>
            <person name="Costa G.G.L."/>
            <person name="Thomazella D.P.T."/>
            <person name="Teixeira P.J.P.L."/>
            <person name="Carazzolle M.F."/>
            <person name="Schuster S.C."/>
            <person name="Carlson J.E."/>
            <person name="Guiltinan M.J."/>
            <person name="Mieczkowski P."/>
            <person name="Farmer A."/>
            <person name="Ramaraj T."/>
            <person name="Crozier J."/>
            <person name="Davis R.E."/>
            <person name="Shao J."/>
            <person name="Melnick R.L."/>
            <person name="Pereira G.A.G."/>
            <person name="Bailey B.A."/>
        </authorList>
    </citation>
    <scope>NUCLEOTIDE SEQUENCE [LARGE SCALE GENOMIC DNA]</scope>
    <source>
        <strain evidence="8 9">MCA 2997</strain>
    </source>
</reference>
<evidence type="ECO:0000256" key="2">
    <source>
        <dbReference type="ARBA" id="ARBA00012025"/>
    </source>
</evidence>
<dbReference type="InterPro" id="IPR007471">
    <property type="entry name" value="N-end_Aminoacyl_Trfase_N"/>
</dbReference>
<keyword evidence="3 8" id="KW-0808">Transferase</keyword>
<dbReference type="SUPFAM" id="SSF55729">
    <property type="entry name" value="Acyl-CoA N-acyltransferases (Nat)"/>
    <property type="match status" value="1"/>
</dbReference>
<keyword evidence="9" id="KW-1185">Reference proteome</keyword>